<organism evidence="2 3">
    <name type="scientific">Thalassomonas haliotis</name>
    <dbReference type="NCBI Taxonomy" id="485448"/>
    <lineage>
        <taxon>Bacteria</taxon>
        <taxon>Pseudomonadati</taxon>
        <taxon>Pseudomonadota</taxon>
        <taxon>Gammaproteobacteria</taxon>
        <taxon>Alteromonadales</taxon>
        <taxon>Colwelliaceae</taxon>
        <taxon>Thalassomonas</taxon>
    </lineage>
</organism>
<evidence type="ECO:0008006" key="4">
    <source>
        <dbReference type="Google" id="ProtNLM"/>
    </source>
</evidence>
<feature type="chain" id="PRO_5046094325" description="Lipoprotein" evidence="1">
    <location>
        <begin position="28"/>
        <end position="565"/>
    </location>
</feature>
<dbReference type="Proteomes" id="UP001215231">
    <property type="component" value="Chromosome"/>
</dbReference>
<gene>
    <name evidence="2" type="ORF">H3N35_27515</name>
</gene>
<protein>
    <recommendedName>
        <fullName evidence="4">Lipoprotein</fullName>
    </recommendedName>
</protein>
<evidence type="ECO:0000313" key="2">
    <source>
        <dbReference type="EMBL" id="WDE14691.1"/>
    </source>
</evidence>
<feature type="signal peptide" evidence="1">
    <location>
        <begin position="1"/>
        <end position="27"/>
    </location>
</feature>
<keyword evidence="3" id="KW-1185">Reference proteome</keyword>
<name>A0ABY7VMK5_9GAMM</name>
<proteinExistence type="predicted"/>
<keyword evidence="1" id="KW-0732">Signal</keyword>
<dbReference type="EMBL" id="CP059693">
    <property type="protein sequence ID" value="WDE14691.1"/>
    <property type="molecule type" value="Genomic_DNA"/>
</dbReference>
<sequence length="565" mass="64963">MSTTKLFLKCKIIAVCLFSLIGCDKQAAESAAAAQSQEKSYPYRVGDDIPALAYIEHKQVYNAESVIPPQCYTKTDGVNNPCFACHQSYGQEKTRPNMMRDGDLQGDYEFSDLGVTNHWKNLFVNRRPMIEKISDNSIKQWIRTDNYSPLITRLEHDDNWQGEVTPIANLPYPDKAFDEFGLANDNSYWVAFNYKPFPSTFWPTNGSTGDAMIRLPAPFRQLNGEFSRDVYFANLALVEMTMKDLAQISLPAISEQLIGEDLNGDGKLSKSIEWLRRRAFYLGDAADIELAHMLYPKNTEFLHTVRYIGVDDNGKIYNAPRMKEVRYMKKHSFKSRHQLASAYYLEEKEKHFENLPQIRQLGDKGINNNFGWTINGYIEDEHGQLRQQYDQELAFCSGCHKTIGATIDQTFSFPRKVEGARGWGYINLAEQQDVPNVGEQQGEFLTYMQRAGGGDEFRQNREMLERWFDKNGRVNEEKVKGASNLYQLITPSPRRALDLNKAYYTLMQEQSYIFGRDAMLSGADNVLEQIDESQAPLAPEHRYQWDLRLNWHHQDTNSTLAQHGK</sequence>
<accession>A0ABY7VMK5</accession>
<reference evidence="2 3" key="1">
    <citation type="journal article" date="2022" name="Mar. Drugs">
        <title>Bioassay-Guided Fractionation Leads to the Detection of Cholic Acid Generated by the Rare Thalassomonas sp.</title>
        <authorList>
            <person name="Pheiffer F."/>
            <person name="Schneider Y.K."/>
            <person name="Hansen E.H."/>
            <person name="Andersen J.H."/>
            <person name="Isaksson J."/>
            <person name="Busche T."/>
            <person name="R C."/>
            <person name="Kalinowski J."/>
            <person name="Zyl L.V."/>
            <person name="Trindade M."/>
        </authorList>
    </citation>
    <scope>NUCLEOTIDE SEQUENCE [LARGE SCALE GENOMIC DNA]</scope>
    <source>
        <strain evidence="2 3">A5K-61T</strain>
    </source>
</reference>
<dbReference type="PROSITE" id="PS51257">
    <property type="entry name" value="PROKAR_LIPOPROTEIN"/>
    <property type="match status" value="1"/>
</dbReference>
<evidence type="ECO:0000313" key="3">
    <source>
        <dbReference type="Proteomes" id="UP001215231"/>
    </source>
</evidence>
<evidence type="ECO:0000256" key="1">
    <source>
        <dbReference type="SAM" id="SignalP"/>
    </source>
</evidence>